<protein>
    <submittedName>
        <fullName evidence="4">Trans-aconitate 3-methyltransferase</fullName>
    </submittedName>
</protein>
<dbReference type="InterPro" id="IPR041698">
    <property type="entry name" value="Methyltransf_25"/>
</dbReference>
<dbReference type="Proteomes" id="UP001623330">
    <property type="component" value="Unassembled WGS sequence"/>
</dbReference>
<evidence type="ECO:0000313" key="4">
    <source>
        <dbReference type="EMBL" id="KAL3233769.1"/>
    </source>
</evidence>
<accession>A0ABR4NY77</accession>
<dbReference type="Gene3D" id="3.40.50.150">
    <property type="entry name" value="Vaccinia Virus protein VP39"/>
    <property type="match status" value="1"/>
</dbReference>
<evidence type="ECO:0000313" key="5">
    <source>
        <dbReference type="Proteomes" id="UP001623330"/>
    </source>
</evidence>
<reference evidence="4 5" key="1">
    <citation type="submission" date="2024-05" db="EMBL/GenBank/DDBJ databases">
        <title>Long read based assembly of the Candida bracarensis genome reveals expanded adhesin content.</title>
        <authorList>
            <person name="Marcet-Houben M."/>
            <person name="Ksiezopolska E."/>
            <person name="Gabaldon T."/>
        </authorList>
    </citation>
    <scope>NUCLEOTIDE SEQUENCE [LARGE SCALE GENOMIC DNA]</scope>
    <source>
        <strain evidence="4 5">CBM6</strain>
    </source>
</reference>
<dbReference type="CDD" id="cd02440">
    <property type="entry name" value="AdoMet_MTases"/>
    <property type="match status" value="1"/>
</dbReference>
<dbReference type="Pfam" id="PF13649">
    <property type="entry name" value="Methyltransf_25"/>
    <property type="match status" value="1"/>
</dbReference>
<keyword evidence="1" id="KW-0489">Methyltransferase</keyword>
<feature type="domain" description="Methyltransferase" evidence="3">
    <location>
        <begin position="40"/>
        <end position="140"/>
    </location>
</feature>
<keyword evidence="5" id="KW-1185">Reference proteome</keyword>
<dbReference type="SUPFAM" id="SSF53335">
    <property type="entry name" value="S-adenosyl-L-methionine-dependent methyltransferases"/>
    <property type="match status" value="1"/>
</dbReference>
<comment type="caution">
    <text evidence="4">The sequence shown here is derived from an EMBL/GenBank/DDBJ whole genome shotgun (WGS) entry which is preliminary data.</text>
</comment>
<proteinExistence type="predicted"/>
<organism evidence="4 5">
    <name type="scientific">Nakaseomyces bracarensis</name>
    <dbReference type="NCBI Taxonomy" id="273131"/>
    <lineage>
        <taxon>Eukaryota</taxon>
        <taxon>Fungi</taxon>
        <taxon>Dikarya</taxon>
        <taxon>Ascomycota</taxon>
        <taxon>Saccharomycotina</taxon>
        <taxon>Saccharomycetes</taxon>
        <taxon>Saccharomycetales</taxon>
        <taxon>Saccharomycetaceae</taxon>
        <taxon>Nakaseomyces</taxon>
    </lineage>
</organism>
<evidence type="ECO:0000256" key="1">
    <source>
        <dbReference type="ARBA" id="ARBA00022603"/>
    </source>
</evidence>
<dbReference type="InterPro" id="IPR029063">
    <property type="entry name" value="SAM-dependent_MTases_sf"/>
</dbReference>
<dbReference type="PANTHER" id="PTHR44942:SF4">
    <property type="entry name" value="METHYLTRANSFERASE TYPE 11 DOMAIN-CONTAINING PROTEIN"/>
    <property type="match status" value="1"/>
</dbReference>
<dbReference type="EMBL" id="JBEVYD010000004">
    <property type="protein sequence ID" value="KAL3233769.1"/>
    <property type="molecule type" value="Genomic_DNA"/>
</dbReference>
<keyword evidence="2" id="KW-0808">Transferase</keyword>
<evidence type="ECO:0000256" key="2">
    <source>
        <dbReference type="ARBA" id="ARBA00022679"/>
    </source>
</evidence>
<dbReference type="InterPro" id="IPR051052">
    <property type="entry name" value="Diverse_substrate_MTase"/>
</dbReference>
<evidence type="ECO:0000259" key="3">
    <source>
        <dbReference type="Pfam" id="PF13649"/>
    </source>
</evidence>
<dbReference type="PANTHER" id="PTHR44942">
    <property type="entry name" value="METHYLTRANSF_11 DOMAIN-CONTAINING PROTEIN"/>
    <property type="match status" value="1"/>
</dbReference>
<name>A0ABR4NY77_9SACH</name>
<gene>
    <name evidence="4" type="ORF">RNJ44_03809</name>
</gene>
<sequence length="287" mass="32881">MSSFSSKNFDSENYSKNRPQYPLEFYAHLESYHQGQLKLIVDQGCGPGTATIQMRRHFNNVPEIIGTDVSPVMVNEANSVAARNGCENIKFFVAGGGDFSFLGDRANNKNVDLVVSAEAIQYFDIEKFQEQVAINLRSGGTLAYWGYLNPIVCEYPDMDQQLIDFLFSPDKLAPYWELPANEIIGDYYQGIKLNLSHFKDIEVKVFDPRDSNYDKCPLQMKCEMTVQGFADYLSSWGIYYKWKNDPKNQNKKDIIEEITSFLYDKALSKNSVIHISWTTFYTFARAV</sequence>